<accession>K1TWJ0</accession>
<protein>
    <recommendedName>
        <fullName evidence="1">Treble clef zinc finger domain-containing protein</fullName>
    </recommendedName>
</protein>
<reference evidence="2" key="1">
    <citation type="journal article" date="2013" name="Environ. Microbiol.">
        <title>Microbiota from the distal guts of lean and obese adolescents exhibit partial functional redundancy besides clear differences in community structure.</title>
        <authorList>
            <person name="Ferrer M."/>
            <person name="Ruiz A."/>
            <person name="Lanza F."/>
            <person name="Haange S.B."/>
            <person name="Oberbach A."/>
            <person name="Till H."/>
            <person name="Bargiela R."/>
            <person name="Campoy C."/>
            <person name="Segura M.T."/>
            <person name="Richter M."/>
            <person name="von Bergen M."/>
            <person name="Seifert J."/>
            <person name="Suarez A."/>
        </authorList>
    </citation>
    <scope>NUCLEOTIDE SEQUENCE</scope>
</reference>
<dbReference type="EMBL" id="AJWZ01000230">
    <property type="protein sequence ID" value="EKC77492.1"/>
    <property type="molecule type" value="Genomic_DNA"/>
</dbReference>
<feature type="domain" description="Treble clef zinc finger" evidence="1">
    <location>
        <begin position="52"/>
        <end position="104"/>
    </location>
</feature>
<gene>
    <name evidence="2" type="ORF">OBE_00324</name>
</gene>
<comment type="caution">
    <text evidence="2">The sequence shown here is derived from an EMBL/GenBank/DDBJ whole genome shotgun (WGS) entry which is preliminary data.</text>
</comment>
<sequence length="129" mass="14744">PLGEEKSFSQRAFSIYTDIRKLQDKAKTSYTLSTRRLRFGYEQQFSRSTPELITEWSEKNLPLTPDDITFGSNKKVWWKGTCGHEWQTSVKARSNGEKCPICSGARVIAGINDLATLEPLLAKQWSKKE</sequence>
<proteinExistence type="predicted"/>
<feature type="non-terminal residue" evidence="2">
    <location>
        <position position="1"/>
    </location>
</feature>
<evidence type="ECO:0000313" key="2">
    <source>
        <dbReference type="EMBL" id="EKC77492.1"/>
    </source>
</evidence>
<organism evidence="2">
    <name type="scientific">human gut metagenome</name>
    <dbReference type="NCBI Taxonomy" id="408170"/>
    <lineage>
        <taxon>unclassified sequences</taxon>
        <taxon>metagenomes</taxon>
        <taxon>organismal metagenomes</taxon>
    </lineage>
</organism>
<dbReference type="Pfam" id="PF14311">
    <property type="entry name" value="DUF4379"/>
    <property type="match status" value="1"/>
</dbReference>
<dbReference type="InterPro" id="IPR025487">
    <property type="entry name" value="DUF4379"/>
</dbReference>
<dbReference type="AlphaFoldDB" id="K1TWJ0"/>
<evidence type="ECO:0000259" key="1">
    <source>
        <dbReference type="Pfam" id="PF14311"/>
    </source>
</evidence>
<name>K1TWJ0_9ZZZZ</name>